<gene>
    <name evidence="2" type="ORF">I313_01288</name>
</gene>
<reference evidence="2 3" key="1">
    <citation type="submission" date="2015-01" db="EMBL/GenBank/DDBJ databases">
        <title>The Genome Sequence of Cryptococcus gattii Ram5.</title>
        <authorList>
            <consortium name="The Broad Institute Genomics Platform"/>
            <person name="Cuomo C."/>
            <person name="Litvintseva A."/>
            <person name="Chen Y."/>
            <person name="Heitman J."/>
            <person name="Sun S."/>
            <person name="Springer D."/>
            <person name="Dromer F."/>
            <person name="Young S."/>
            <person name="Zeng Q."/>
            <person name="Gargeya S."/>
            <person name="Abouelleil A."/>
            <person name="Alvarado L."/>
            <person name="Chapman S.B."/>
            <person name="Gainer-Dewar J."/>
            <person name="Goldberg J."/>
            <person name="Griggs A."/>
            <person name="Gujja S."/>
            <person name="Hansen M."/>
            <person name="Howarth C."/>
            <person name="Imamovic A."/>
            <person name="Larimer J."/>
            <person name="Murphy C."/>
            <person name="Naylor J."/>
            <person name="Pearson M."/>
            <person name="Priest M."/>
            <person name="Roberts A."/>
            <person name="Saif S."/>
            <person name="Shea T."/>
            <person name="Sykes S."/>
            <person name="Wortman J."/>
            <person name="Nusbaum C."/>
            <person name="Birren B."/>
        </authorList>
    </citation>
    <scope>NUCLEOTIDE SEQUENCE [LARGE SCALE GENOMIC DNA]</scope>
    <source>
        <strain evidence="2 3">Ram5</strain>
    </source>
</reference>
<dbReference type="AlphaFoldDB" id="A0A0D0V9J8"/>
<dbReference type="EMBL" id="KN847897">
    <property type="protein sequence ID" value="KIR43079.1"/>
    <property type="molecule type" value="Genomic_DNA"/>
</dbReference>
<evidence type="ECO:0000313" key="3">
    <source>
        <dbReference type="Proteomes" id="UP000053392"/>
    </source>
</evidence>
<feature type="region of interest" description="Disordered" evidence="1">
    <location>
        <begin position="139"/>
        <end position="192"/>
    </location>
</feature>
<name>A0A0D0V9J8_9TREE</name>
<feature type="compositionally biased region" description="Basic and acidic residues" evidence="1">
    <location>
        <begin position="177"/>
        <end position="192"/>
    </location>
</feature>
<proteinExistence type="predicted"/>
<dbReference type="OrthoDB" id="3267098at2759"/>
<protein>
    <submittedName>
        <fullName evidence="2">Uncharacterized protein</fullName>
    </submittedName>
</protein>
<evidence type="ECO:0000313" key="2">
    <source>
        <dbReference type="EMBL" id="KIR43079.1"/>
    </source>
</evidence>
<sequence>MERAYCIINPNLKPIDAMLQGPVNDNQPFLFARVMRIFHIDIYKKRKAGLVTMNDVEKHSLPIIWIRWYETDGDWRNPLDAKHMYQLKSMEGPDAYGFIGPTFILQACHLIPCFKNDGRELHSDNRDGDLVAQANFQNSSTGKDDMINVNAGADHNESDYQSDEDDSEPMEEEDDSIERKMREPWLRMEEDW</sequence>
<keyword evidence="3" id="KW-1185">Reference proteome</keyword>
<dbReference type="HOGENOM" id="CLU_087986_0_0_1"/>
<feature type="compositionally biased region" description="Acidic residues" evidence="1">
    <location>
        <begin position="160"/>
        <end position="176"/>
    </location>
</feature>
<evidence type="ECO:0000256" key="1">
    <source>
        <dbReference type="SAM" id="MobiDB-lite"/>
    </source>
</evidence>
<organism evidence="2 3">
    <name type="scientific">Cryptococcus deuterogattii Ram5</name>
    <dbReference type="NCBI Taxonomy" id="1296110"/>
    <lineage>
        <taxon>Eukaryota</taxon>
        <taxon>Fungi</taxon>
        <taxon>Dikarya</taxon>
        <taxon>Basidiomycota</taxon>
        <taxon>Agaricomycotina</taxon>
        <taxon>Tremellomycetes</taxon>
        <taxon>Tremellales</taxon>
        <taxon>Cryptococcaceae</taxon>
        <taxon>Cryptococcus</taxon>
        <taxon>Cryptococcus gattii species complex</taxon>
    </lineage>
</organism>
<dbReference type="Proteomes" id="UP000053392">
    <property type="component" value="Unassembled WGS sequence"/>
</dbReference>
<accession>A0A0D0V9J8</accession>